<evidence type="ECO:0000313" key="1">
    <source>
        <dbReference type="EMBL" id="QCE10896.1"/>
    </source>
</evidence>
<name>A0A4D6NAY9_VIGUN</name>
<dbReference type="AlphaFoldDB" id="A0A4D6NAY9"/>
<keyword evidence="2" id="KW-1185">Reference proteome</keyword>
<dbReference type="Proteomes" id="UP000501690">
    <property type="component" value="Linkage Group LG10"/>
</dbReference>
<proteinExistence type="predicted"/>
<dbReference type="EMBL" id="CP039354">
    <property type="protein sequence ID" value="QCE10896.1"/>
    <property type="molecule type" value="Genomic_DNA"/>
</dbReference>
<gene>
    <name evidence="1" type="ORF">DEO72_LG10g2128</name>
</gene>
<reference evidence="1 2" key="1">
    <citation type="submission" date="2019-04" db="EMBL/GenBank/DDBJ databases">
        <title>An improved genome assembly and genetic linkage map for asparagus bean, Vigna unguiculata ssp. sesquipedialis.</title>
        <authorList>
            <person name="Xia Q."/>
            <person name="Zhang R."/>
            <person name="Dong Y."/>
        </authorList>
    </citation>
    <scope>NUCLEOTIDE SEQUENCE [LARGE SCALE GENOMIC DNA]</scope>
    <source>
        <tissue evidence="1">Leaf</tissue>
    </source>
</reference>
<evidence type="ECO:0000313" key="2">
    <source>
        <dbReference type="Proteomes" id="UP000501690"/>
    </source>
</evidence>
<organism evidence="1 2">
    <name type="scientific">Vigna unguiculata</name>
    <name type="common">Cowpea</name>
    <dbReference type="NCBI Taxonomy" id="3917"/>
    <lineage>
        <taxon>Eukaryota</taxon>
        <taxon>Viridiplantae</taxon>
        <taxon>Streptophyta</taxon>
        <taxon>Embryophyta</taxon>
        <taxon>Tracheophyta</taxon>
        <taxon>Spermatophyta</taxon>
        <taxon>Magnoliopsida</taxon>
        <taxon>eudicotyledons</taxon>
        <taxon>Gunneridae</taxon>
        <taxon>Pentapetalae</taxon>
        <taxon>rosids</taxon>
        <taxon>fabids</taxon>
        <taxon>Fabales</taxon>
        <taxon>Fabaceae</taxon>
        <taxon>Papilionoideae</taxon>
        <taxon>50 kb inversion clade</taxon>
        <taxon>NPAAA clade</taxon>
        <taxon>indigoferoid/millettioid clade</taxon>
        <taxon>Phaseoleae</taxon>
        <taxon>Vigna</taxon>
    </lineage>
</organism>
<protein>
    <submittedName>
        <fullName evidence="1">Uncharacterized protein</fullName>
    </submittedName>
</protein>
<sequence length="79" mass="9089">MVQHSMFRLEDEFHTLMECGDESFGLTRSYRYDESSKNTPFDFFDSYLLNCTESGNSAAAEESQVNIHLAINDRLKGLQ</sequence>
<accession>A0A4D6NAY9</accession>